<dbReference type="OrthoDB" id="8608470at2"/>
<proteinExistence type="predicted"/>
<sequence length="181" mass="21129">MSNINRPNKKFDAFMIWVVLLFPIAVFIFSPVYAETAGQKEFAEFLDNYLFGHGYYKPDAYPFASKITNSFSLVFAIFAAFIAAVIQGWKKYDFPEKNTIFAGFILVVLLIFFIWTSVVHMEFSTSQGRSFGTKASFYNNYFFYMTAMLSKTVVIYFAIRFILAFLVTFLIEWQEYRAKKK</sequence>
<accession>A0A3N4MYX2</accession>
<dbReference type="AlphaFoldDB" id="A0A3N4MYX2"/>
<feature type="transmembrane region" description="Helical" evidence="1">
    <location>
        <begin position="141"/>
        <end position="171"/>
    </location>
</feature>
<evidence type="ECO:0000256" key="1">
    <source>
        <dbReference type="SAM" id="Phobius"/>
    </source>
</evidence>
<dbReference type="EMBL" id="RPFL01000032">
    <property type="protein sequence ID" value="RPD84850.1"/>
    <property type="molecule type" value="Genomic_DNA"/>
</dbReference>
<feature type="transmembrane region" description="Helical" evidence="1">
    <location>
        <begin position="71"/>
        <end position="89"/>
    </location>
</feature>
<evidence type="ECO:0000313" key="3">
    <source>
        <dbReference type="Proteomes" id="UP000272412"/>
    </source>
</evidence>
<dbReference type="RefSeq" id="WP_123804722.1">
    <property type="nucleotide sequence ID" value="NZ_RPFL01000032.1"/>
</dbReference>
<organism evidence="2 3">
    <name type="scientific">Neisseria weixii</name>
    <dbReference type="NCBI Taxonomy" id="1853276"/>
    <lineage>
        <taxon>Bacteria</taxon>
        <taxon>Pseudomonadati</taxon>
        <taxon>Pseudomonadota</taxon>
        <taxon>Betaproteobacteria</taxon>
        <taxon>Neisseriales</taxon>
        <taxon>Neisseriaceae</taxon>
        <taxon>Neisseria</taxon>
    </lineage>
</organism>
<evidence type="ECO:0000313" key="2">
    <source>
        <dbReference type="EMBL" id="RPD84850.1"/>
    </source>
</evidence>
<keyword evidence="1" id="KW-1133">Transmembrane helix</keyword>
<comment type="caution">
    <text evidence="2">The sequence shown here is derived from an EMBL/GenBank/DDBJ whole genome shotgun (WGS) entry which is preliminary data.</text>
</comment>
<dbReference type="Proteomes" id="UP000272412">
    <property type="component" value="Unassembled WGS sequence"/>
</dbReference>
<feature type="transmembrane region" description="Helical" evidence="1">
    <location>
        <begin position="101"/>
        <end position="121"/>
    </location>
</feature>
<name>A0A3N4MYX2_9NEIS</name>
<keyword evidence="1" id="KW-0472">Membrane</keyword>
<protein>
    <submittedName>
        <fullName evidence="2">Uncharacterized protein</fullName>
    </submittedName>
</protein>
<reference evidence="2 3" key="1">
    <citation type="submission" date="2018-11" db="EMBL/GenBank/DDBJ databases">
        <title>Neisseria weixii sp. nov. isolated from the rectal contents of plateau pika (Ochotona cruzoniae).</title>
        <authorList>
            <person name="Zhang G."/>
        </authorList>
    </citation>
    <scope>NUCLEOTIDE SEQUENCE [LARGE SCALE GENOMIC DNA]</scope>
    <source>
        <strain evidence="2 3">10009</strain>
    </source>
</reference>
<keyword evidence="3" id="KW-1185">Reference proteome</keyword>
<keyword evidence="1" id="KW-0812">Transmembrane</keyword>
<gene>
    <name evidence="2" type="ORF">EGK74_10485</name>
</gene>